<proteinExistence type="predicted"/>
<evidence type="ECO:0000259" key="7">
    <source>
        <dbReference type="Pfam" id="PF00350"/>
    </source>
</evidence>
<dbReference type="InterPro" id="IPR045063">
    <property type="entry name" value="Dynamin_N"/>
</dbReference>
<dbReference type="GO" id="GO:0016020">
    <property type="term" value="C:membrane"/>
    <property type="evidence" value="ECO:0007669"/>
    <property type="project" value="UniProtKB-SubCell"/>
</dbReference>
<evidence type="ECO:0000256" key="4">
    <source>
        <dbReference type="ARBA" id="ARBA00023134"/>
    </source>
</evidence>
<evidence type="ECO:0000256" key="1">
    <source>
        <dbReference type="ARBA" id="ARBA00004370"/>
    </source>
</evidence>
<reference evidence="8 9" key="1">
    <citation type="journal article" date="2003" name="Proc. Natl. Acad. Sci. U.S.A.">
        <title>Complete genome sequence and analysis of Wolinella succinogenes.</title>
        <authorList>
            <person name="Baar C."/>
            <person name="Eppinger M."/>
            <person name="Raddatz G."/>
            <person name="Simon JM."/>
            <person name="Lanz C."/>
            <person name="Klimmek O."/>
            <person name="Nandakumar R."/>
            <person name="Gross R."/>
            <person name="Rosinus A."/>
            <person name="Keller H."/>
            <person name="Jagtap P."/>
            <person name="Linke B."/>
            <person name="Meyer F."/>
            <person name="Lederer H."/>
            <person name="Schuster S.C."/>
        </authorList>
    </citation>
    <scope>NUCLEOTIDE SEQUENCE [LARGE SCALE GENOMIC DNA]</scope>
    <source>
        <strain evidence="9">ATCC 29543 / DSM 1740 / CCUG 13145 / JCM 31913 / LMG 7466 / NCTC 11488 / FDC 602W</strain>
    </source>
</reference>
<organism evidence="9">
    <name type="scientific">Wolinella succinogenes (strain ATCC 29543 / DSM 1740 / CCUG 13145 / JCM 31913 / LMG 7466 / NCTC 11488 / FDC 602W)</name>
    <name type="common">Vibrio succinogenes</name>
    <dbReference type="NCBI Taxonomy" id="273121"/>
    <lineage>
        <taxon>Bacteria</taxon>
        <taxon>Pseudomonadati</taxon>
        <taxon>Campylobacterota</taxon>
        <taxon>Epsilonproteobacteria</taxon>
        <taxon>Campylobacterales</taxon>
        <taxon>Helicobacteraceae</taxon>
        <taxon>Wolinella</taxon>
    </lineage>
</organism>
<dbReference type="HOGENOM" id="CLU_019605_0_0_7"/>
<dbReference type="InterPro" id="IPR027094">
    <property type="entry name" value="Mitofusin_fam"/>
</dbReference>
<accession>Q7M8W1</accession>
<dbReference type="RefSeq" id="WP_011139219.1">
    <property type="nucleotide sequence ID" value="NC_005090.1"/>
</dbReference>
<dbReference type="CDD" id="cd09912">
    <property type="entry name" value="DLP_2"/>
    <property type="match status" value="1"/>
</dbReference>
<dbReference type="SUPFAM" id="SSF52540">
    <property type="entry name" value="P-loop containing nucleoside triphosphate hydrolases"/>
    <property type="match status" value="1"/>
</dbReference>
<keyword evidence="4" id="KW-0342">GTP-binding</keyword>
<dbReference type="GO" id="GO:0003924">
    <property type="term" value="F:GTPase activity"/>
    <property type="evidence" value="ECO:0007669"/>
    <property type="project" value="InterPro"/>
</dbReference>
<dbReference type="STRING" id="273121.WS1366"/>
<keyword evidence="6" id="KW-0175">Coiled coil</keyword>
<keyword evidence="2" id="KW-0547">Nucleotide-binding</keyword>
<gene>
    <name evidence="8" type="ordered locus">WS1366</name>
</gene>
<dbReference type="KEGG" id="wsu:WS1366"/>
<name>Q7M8W1_WOLSU</name>
<evidence type="ECO:0000256" key="5">
    <source>
        <dbReference type="ARBA" id="ARBA00023136"/>
    </source>
</evidence>
<comment type="subcellular location">
    <subcellularLocation>
        <location evidence="1">Membrane</location>
    </subcellularLocation>
</comment>
<dbReference type="AlphaFoldDB" id="Q7M8W1"/>
<evidence type="ECO:0000256" key="3">
    <source>
        <dbReference type="ARBA" id="ARBA00022801"/>
    </source>
</evidence>
<dbReference type="eggNOG" id="COG0699">
    <property type="taxonomic scope" value="Bacteria"/>
</dbReference>
<evidence type="ECO:0000256" key="2">
    <source>
        <dbReference type="ARBA" id="ARBA00022741"/>
    </source>
</evidence>
<dbReference type="PANTHER" id="PTHR10465">
    <property type="entry name" value="TRANSMEMBRANE GTPASE FZO1"/>
    <property type="match status" value="1"/>
</dbReference>
<keyword evidence="9" id="KW-1185">Reference proteome</keyword>
<sequence>MIQSFKDFFILVHNEDWEPLSPVLPQGLIDSLQEEGIDLYTVLLACNARNFEVYAKIEFLQEKSQAWLGENLSLEGIKLLQLATLTLLVEFPSSRIFQEILDRLARLKKEGVLLYEEEQRIRAIMHQLIPAHAESQNSSSTLAFESSGDIFEESFLKSGLQRIDRVIEAFHRSFPEHRATGELERVRGELESQKFSIGVTGVMSAGKSTMLNAILQREILGTSVIPETANLTILRFDQNERAIVRFWNRHEWEMIAQSAQFDEGIDYFMKESLTVFGTVLHEYITQEGRTYEIPLEELSTYTSAKHPSKLCNLVKSVEIFTPLEFLDDGVEIVDTPGLDDPLTQREEITKEYLARCDVMLHLMNAAQPATQKDVDFIIDALIYQNVSRLLVILTRADSLTPQELQQSMNYTISSIRERLWVYNQKASFEEITERLDFLPIAAKLALLHRTGKGEEALEKGYELEDTGILKVESYLREMLFGPKAQKPRTLLYGACKEMLRLFETLFKEIELQKHFLAESLESLKERLETLSQRERHIQGVIQEIQKAMQEARQNLIEYTQSLNSSVEFKLLETRNILQERVMDDVNYEFGKERKPTSARLENMIELGIRDGIADTARDYRHKFAKKLHFLTQEMEAEFAKLSDLLPLEFLEETLRSFNGILGDDLKEGRFIESGSILKKSVASSVAKYSKPNDEKLEQELRGAFEFSFRSLIQSAHQKTEELNIRLLERFDAIIAKLYKEAQSVLERNRALLAQEILQKEQSEGKREQQEKELLFQEEVLLNAQEEIEKLLKEVA</sequence>
<keyword evidence="3" id="KW-0378">Hydrolase</keyword>
<evidence type="ECO:0000256" key="6">
    <source>
        <dbReference type="SAM" id="Coils"/>
    </source>
</evidence>
<evidence type="ECO:0000313" key="8">
    <source>
        <dbReference type="EMBL" id="CAE10434.1"/>
    </source>
</evidence>
<dbReference type="Proteomes" id="UP000000422">
    <property type="component" value="Chromosome"/>
</dbReference>
<dbReference type="Pfam" id="PF00350">
    <property type="entry name" value="Dynamin_N"/>
    <property type="match status" value="1"/>
</dbReference>
<dbReference type="GO" id="GO:0005525">
    <property type="term" value="F:GTP binding"/>
    <property type="evidence" value="ECO:0007669"/>
    <property type="project" value="UniProtKB-KW"/>
</dbReference>
<protein>
    <submittedName>
        <fullName evidence="8">PUTATIVE ATP /GTP BINDING PROTEIN</fullName>
    </submittedName>
</protein>
<keyword evidence="5" id="KW-0472">Membrane</keyword>
<dbReference type="InterPro" id="IPR027417">
    <property type="entry name" value="P-loop_NTPase"/>
</dbReference>
<dbReference type="PANTHER" id="PTHR10465:SF0">
    <property type="entry name" value="SARCALUMENIN"/>
    <property type="match status" value="1"/>
</dbReference>
<dbReference type="Gene3D" id="3.40.50.300">
    <property type="entry name" value="P-loop containing nucleotide triphosphate hydrolases"/>
    <property type="match status" value="1"/>
</dbReference>
<feature type="domain" description="Dynamin N-terminal" evidence="7">
    <location>
        <begin position="197"/>
        <end position="395"/>
    </location>
</feature>
<feature type="coiled-coil region" evidence="6">
    <location>
        <begin position="752"/>
        <end position="793"/>
    </location>
</feature>
<feature type="coiled-coil region" evidence="6">
    <location>
        <begin position="506"/>
        <end position="561"/>
    </location>
</feature>
<dbReference type="EMBL" id="BX571660">
    <property type="protein sequence ID" value="CAE10434.1"/>
    <property type="molecule type" value="Genomic_DNA"/>
</dbReference>
<evidence type="ECO:0000313" key="9">
    <source>
        <dbReference type="Proteomes" id="UP000000422"/>
    </source>
</evidence>